<feature type="transmembrane region" description="Helical" evidence="7">
    <location>
        <begin position="193"/>
        <end position="212"/>
    </location>
</feature>
<comment type="subcellular location">
    <subcellularLocation>
        <location evidence="1">Membrane</location>
        <topology evidence="1">Multi-pass membrane protein</topology>
    </subcellularLocation>
</comment>
<keyword evidence="4 7" id="KW-1133">Transmembrane helix</keyword>
<feature type="transmembrane region" description="Helical" evidence="7">
    <location>
        <begin position="247"/>
        <end position="266"/>
    </location>
</feature>
<keyword evidence="6 7" id="KW-0472">Membrane</keyword>
<feature type="transmembrane region" description="Helical" evidence="7">
    <location>
        <begin position="165"/>
        <end position="187"/>
    </location>
</feature>
<evidence type="ECO:0000256" key="7">
    <source>
        <dbReference type="SAM" id="Phobius"/>
    </source>
</evidence>
<evidence type="ECO:0000313" key="9">
    <source>
        <dbReference type="EMBL" id="MBB1151740.1"/>
    </source>
</evidence>
<sequence>MSEHQVAFLLLDLSLIIALASAAGFLARKLGQPPVIGEIIAGIALGPTLFDGALTRTLFPADIRPFLHTPANLGLALFMFLVGTGIEHIGSRSTRRATAAVAIGSTALPFGLGAALAVYLAGHHHSTSRTGFILFIGVTLSITAFPVLARIIAERHLTNTAVGAIALSSAAACDAVAWAMLAFVQALSTHNFAAHWQPLLLIPFIAVMFIGVRPLLTRLLASTNPAAATVTVVFVGTLATAAATQLMGLHLVFGAFLFGMIMPRTLTGRARETITRPIEFAARQLLPVYFVIAGFNVDLSRLGLAGIGDFCMIVTLAVLGKCAGTYAGARAGGLPSERAAVIASLMNTRGLTELVALGIGLQAGLLDQQLYGAMVLMAVATTAMAGPMLSLIACRARQKGLDPYREVQLARTGD</sequence>
<dbReference type="GO" id="GO:1902600">
    <property type="term" value="P:proton transmembrane transport"/>
    <property type="evidence" value="ECO:0007669"/>
    <property type="project" value="InterPro"/>
</dbReference>
<feature type="transmembrane region" description="Helical" evidence="7">
    <location>
        <begin position="370"/>
        <end position="394"/>
    </location>
</feature>
<dbReference type="Gene3D" id="1.20.1530.20">
    <property type="match status" value="1"/>
</dbReference>
<evidence type="ECO:0000256" key="5">
    <source>
        <dbReference type="ARBA" id="ARBA00023065"/>
    </source>
</evidence>
<name>A0A7W3Z821_9PSEU</name>
<dbReference type="Proteomes" id="UP000526734">
    <property type="component" value="Unassembled WGS sequence"/>
</dbReference>
<reference evidence="9 10" key="1">
    <citation type="submission" date="2020-08" db="EMBL/GenBank/DDBJ databases">
        <title>Amycolatopsis sp. nov. DR6-1 isolated from Dendrobium heterocarpum.</title>
        <authorList>
            <person name="Tedsree N."/>
            <person name="Kuncharoen N."/>
            <person name="Likhitwitayawuid K."/>
            <person name="Tanasupawat S."/>
        </authorList>
    </citation>
    <scope>NUCLEOTIDE SEQUENCE [LARGE SCALE GENOMIC DNA]</scope>
    <source>
        <strain evidence="9 10">DR6-1</strain>
    </source>
</reference>
<dbReference type="GO" id="GO:0015297">
    <property type="term" value="F:antiporter activity"/>
    <property type="evidence" value="ECO:0007669"/>
    <property type="project" value="InterPro"/>
</dbReference>
<feature type="transmembrane region" description="Helical" evidence="7">
    <location>
        <begin position="278"/>
        <end position="297"/>
    </location>
</feature>
<gene>
    <name evidence="9" type="ORF">H4281_01205</name>
</gene>
<dbReference type="InterPro" id="IPR006153">
    <property type="entry name" value="Cation/H_exchanger_TM"/>
</dbReference>
<feature type="domain" description="Cation/H+ exchanger transmembrane" evidence="8">
    <location>
        <begin position="18"/>
        <end position="392"/>
    </location>
</feature>
<dbReference type="PANTHER" id="PTHR32468">
    <property type="entry name" value="CATION/H + ANTIPORTER"/>
    <property type="match status" value="1"/>
</dbReference>
<evidence type="ECO:0000313" key="10">
    <source>
        <dbReference type="Proteomes" id="UP000526734"/>
    </source>
</evidence>
<feature type="transmembrane region" description="Helical" evidence="7">
    <location>
        <begin position="219"/>
        <end position="241"/>
    </location>
</feature>
<comment type="caution">
    <text evidence="9">The sequence shown here is derived from an EMBL/GenBank/DDBJ whole genome shotgun (WGS) entry which is preliminary data.</text>
</comment>
<dbReference type="InterPro" id="IPR050794">
    <property type="entry name" value="CPA2_transporter"/>
</dbReference>
<evidence type="ECO:0000259" key="8">
    <source>
        <dbReference type="Pfam" id="PF00999"/>
    </source>
</evidence>
<feature type="transmembrane region" description="Helical" evidence="7">
    <location>
        <begin position="71"/>
        <end position="90"/>
    </location>
</feature>
<keyword evidence="10" id="KW-1185">Reference proteome</keyword>
<dbReference type="Pfam" id="PF00999">
    <property type="entry name" value="Na_H_Exchanger"/>
    <property type="match status" value="1"/>
</dbReference>
<evidence type="ECO:0000256" key="2">
    <source>
        <dbReference type="ARBA" id="ARBA00022448"/>
    </source>
</evidence>
<keyword evidence="3 7" id="KW-0812">Transmembrane</keyword>
<feature type="transmembrane region" description="Helical" evidence="7">
    <location>
        <begin position="132"/>
        <end position="153"/>
    </location>
</feature>
<keyword evidence="2" id="KW-0813">Transport</keyword>
<dbReference type="GO" id="GO:0016020">
    <property type="term" value="C:membrane"/>
    <property type="evidence" value="ECO:0007669"/>
    <property type="project" value="UniProtKB-SubCell"/>
</dbReference>
<evidence type="ECO:0000256" key="1">
    <source>
        <dbReference type="ARBA" id="ARBA00004141"/>
    </source>
</evidence>
<accession>A0A7W3Z821</accession>
<dbReference type="InterPro" id="IPR038770">
    <property type="entry name" value="Na+/solute_symporter_sf"/>
</dbReference>
<feature type="transmembrane region" description="Helical" evidence="7">
    <location>
        <begin position="97"/>
        <end position="120"/>
    </location>
</feature>
<protein>
    <submittedName>
        <fullName evidence="9">Cation:proton antiporter</fullName>
    </submittedName>
</protein>
<organism evidence="9 10">
    <name type="scientific">Amycolatopsis dendrobii</name>
    <dbReference type="NCBI Taxonomy" id="2760662"/>
    <lineage>
        <taxon>Bacteria</taxon>
        <taxon>Bacillati</taxon>
        <taxon>Actinomycetota</taxon>
        <taxon>Actinomycetes</taxon>
        <taxon>Pseudonocardiales</taxon>
        <taxon>Pseudonocardiaceae</taxon>
        <taxon>Amycolatopsis</taxon>
    </lineage>
</organism>
<evidence type="ECO:0000256" key="3">
    <source>
        <dbReference type="ARBA" id="ARBA00022692"/>
    </source>
</evidence>
<feature type="transmembrane region" description="Helical" evidence="7">
    <location>
        <begin position="39"/>
        <end position="59"/>
    </location>
</feature>
<feature type="transmembrane region" description="Helical" evidence="7">
    <location>
        <begin position="6"/>
        <end position="27"/>
    </location>
</feature>
<dbReference type="EMBL" id="JACGZW010000001">
    <property type="protein sequence ID" value="MBB1151740.1"/>
    <property type="molecule type" value="Genomic_DNA"/>
</dbReference>
<evidence type="ECO:0000256" key="4">
    <source>
        <dbReference type="ARBA" id="ARBA00022989"/>
    </source>
</evidence>
<evidence type="ECO:0000256" key="6">
    <source>
        <dbReference type="ARBA" id="ARBA00023136"/>
    </source>
</evidence>
<dbReference type="AlphaFoldDB" id="A0A7W3Z821"/>
<dbReference type="PANTHER" id="PTHR32468:SF0">
    <property type="entry name" value="K(+)_H(+) ANTIPORTER 1"/>
    <property type="match status" value="1"/>
</dbReference>
<proteinExistence type="predicted"/>
<keyword evidence="5" id="KW-0406">Ion transport</keyword>